<name>A0ABV2LHX9_9BACL</name>
<organism evidence="2 3">
    <name type="scientific">Fictibacillus halophilus</name>
    <dbReference type="NCBI Taxonomy" id="1610490"/>
    <lineage>
        <taxon>Bacteria</taxon>
        <taxon>Bacillati</taxon>
        <taxon>Bacillota</taxon>
        <taxon>Bacilli</taxon>
        <taxon>Bacillales</taxon>
        <taxon>Fictibacillaceae</taxon>
        <taxon>Fictibacillus</taxon>
    </lineage>
</organism>
<evidence type="ECO:0000313" key="3">
    <source>
        <dbReference type="Proteomes" id="UP001549097"/>
    </source>
</evidence>
<keyword evidence="1" id="KW-0812">Transmembrane</keyword>
<feature type="transmembrane region" description="Helical" evidence="1">
    <location>
        <begin position="17"/>
        <end position="38"/>
    </location>
</feature>
<dbReference type="Proteomes" id="UP001549097">
    <property type="component" value="Unassembled WGS sequence"/>
</dbReference>
<keyword evidence="3" id="KW-1185">Reference proteome</keyword>
<dbReference type="EMBL" id="JBEPMP010000001">
    <property type="protein sequence ID" value="MET3728201.1"/>
    <property type="molecule type" value="Genomic_DNA"/>
</dbReference>
<proteinExistence type="predicted"/>
<keyword evidence="1" id="KW-1133">Transmembrane helix</keyword>
<evidence type="ECO:0000256" key="1">
    <source>
        <dbReference type="SAM" id="Phobius"/>
    </source>
</evidence>
<protein>
    <submittedName>
        <fullName evidence="2">ABC-type uncharacterized transport system permease subunit</fullName>
    </submittedName>
</protein>
<sequence length="90" mass="10115">MLNLCALGSGELATRKFYSFLTTTGGAFFASVFYQEVLERFIDGLKDNDLAKAIMSILFTIALSLSLEKERRQEVRSIKKGKKKSSERSI</sequence>
<evidence type="ECO:0000313" key="2">
    <source>
        <dbReference type="EMBL" id="MET3728201.1"/>
    </source>
</evidence>
<dbReference type="RefSeq" id="WP_198767475.1">
    <property type="nucleotide sequence ID" value="NZ_JAEACF010000001.1"/>
</dbReference>
<accession>A0ABV2LHX9</accession>
<gene>
    <name evidence="2" type="ORF">ABID52_001782</name>
</gene>
<feature type="transmembrane region" description="Helical" evidence="1">
    <location>
        <begin position="50"/>
        <end position="67"/>
    </location>
</feature>
<reference evidence="2 3" key="1">
    <citation type="submission" date="2024-06" db="EMBL/GenBank/DDBJ databases">
        <title>Genomic Encyclopedia of Type Strains, Phase IV (KMG-IV): sequencing the most valuable type-strain genomes for metagenomic binning, comparative biology and taxonomic classification.</title>
        <authorList>
            <person name="Goeker M."/>
        </authorList>
    </citation>
    <scope>NUCLEOTIDE SEQUENCE [LARGE SCALE GENOMIC DNA]</scope>
    <source>
        <strain evidence="2 3">DSM 100124</strain>
    </source>
</reference>
<comment type="caution">
    <text evidence="2">The sequence shown here is derived from an EMBL/GenBank/DDBJ whole genome shotgun (WGS) entry which is preliminary data.</text>
</comment>
<keyword evidence="1" id="KW-0472">Membrane</keyword>